<dbReference type="EMBL" id="GBRH01161269">
    <property type="protein sequence ID" value="JAE36627.1"/>
    <property type="molecule type" value="Transcribed_RNA"/>
</dbReference>
<organism evidence="1">
    <name type="scientific">Arundo donax</name>
    <name type="common">Giant reed</name>
    <name type="synonym">Donax arundinaceus</name>
    <dbReference type="NCBI Taxonomy" id="35708"/>
    <lineage>
        <taxon>Eukaryota</taxon>
        <taxon>Viridiplantae</taxon>
        <taxon>Streptophyta</taxon>
        <taxon>Embryophyta</taxon>
        <taxon>Tracheophyta</taxon>
        <taxon>Spermatophyta</taxon>
        <taxon>Magnoliopsida</taxon>
        <taxon>Liliopsida</taxon>
        <taxon>Poales</taxon>
        <taxon>Poaceae</taxon>
        <taxon>PACMAD clade</taxon>
        <taxon>Arundinoideae</taxon>
        <taxon>Arundineae</taxon>
        <taxon>Arundo</taxon>
    </lineage>
</organism>
<reference evidence="1" key="1">
    <citation type="submission" date="2014-09" db="EMBL/GenBank/DDBJ databases">
        <authorList>
            <person name="Magalhaes I.L.F."/>
            <person name="Oliveira U."/>
            <person name="Santos F.R."/>
            <person name="Vidigal T.H.D.A."/>
            <person name="Brescovit A.D."/>
            <person name="Santos A.J."/>
        </authorList>
    </citation>
    <scope>NUCLEOTIDE SEQUENCE</scope>
    <source>
        <tissue evidence="1">Shoot tissue taken approximately 20 cm above the soil surface</tissue>
    </source>
</reference>
<evidence type="ECO:0000313" key="1">
    <source>
        <dbReference type="EMBL" id="JAE36627.1"/>
    </source>
</evidence>
<name>A0A0A9HIT3_ARUDO</name>
<proteinExistence type="predicted"/>
<dbReference type="AlphaFoldDB" id="A0A0A9HIT3"/>
<sequence>MKPGSRQPTVLAGGPDIQPSKTHSNVNALFGFMKNKIISHTLL</sequence>
<reference evidence="1" key="2">
    <citation type="journal article" date="2015" name="Data Brief">
        <title>Shoot transcriptome of the giant reed, Arundo donax.</title>
        <authorList>
            <person name="Barrero R.A."/>
            <person name="Guerrero F.D."/>
            <person name="Moolhuijzen P."/>
            <person name="Goolsby J.A."/>
            <person name="Tidwell J."/>
            <person name="Bellgard S.E."/>
            <person name="Bellgard M.I."/>
        </authorList>
    </citation>
    <scope>NUCLEOTIDE SEQUENCE</scope>
    <source>
        <tissue evidence="1">Shoot tissue taken approximately 20 cm above the soil surface</tissue>
    </source>
</reference>
<accession>A0A0A9HIT3</accession>
<protein>
    <submittedName>
        <fullName evidence="1">Uncharacterized protein</fullName>
    </submittedName>
</protein>